<organism evidence="17 18">
    <name type="scientific">Oldenlandia corymbosa var. corymbosa</name>
    <dbReference type="NCBI Taxonomy" id="529605"/>
    <lineage>
        <taxon>Eukaryota</taxon>
        <taxon>Viridiplantae</taxon>
        <taxon>Streptophyta</taxon>
        <taxon>Embryophyta</taxon>
        <taxon>Tracheophyta</taxon>
        <taxon>Spermatophyta</taxon>
        <taxon>Magnoliopsida</taxon>
        <taxon>eudicotyledons</taxon>
        <taxon>Gunneridae</taxon>
        <taxon>Pentapetalae</taxon>
        <taxon>asterids</taxon>
        <taxon>lamiids</taxon>
        <taxon>Gentianales</taxon>
        <taxon>Rubiaceae</taxon>
        <taxon>Rubioideae</taxon>
        <taxon>Spermacoceae</taxon>
        <taxon>Hedyotis-Oldenlandia complex</taxon>
        <taxon>Oldenlandia</taxon>
    </lineage>
</organism>
<dbReference type="InterPro" id="IPR002902">
    <property type="entry name" value="GNK2"/>
</dbReference>
<comment type="subcellular location">
    <subcellularLocation>
        <location evidence="13">Cell junction</location>
        <location evidence="13">Plasmodesma</location>
    </subcellularLocation>
    <subcellularLocation>
        <location evidence="1">Cell membrane</location>
        <topology evidence="1">Single-pass type I membrane protein</topology>
    </subcellularLocation>
</comment>
<keyword evidence="18" id="KW-1185">Reference proteome</keyword>
<keyword evidence="11" id="KW-0465">Mannose-binding</keyword>
<evidence type="ECO:0000256" key="5">
    <source>
        <dbReference type="ARBA" id="ARBA00022729"/>
    </source>
</evidence>
<evidence type="ECO:0000313" key="17">
    <source>
        <dbReference type="EMBL" id="CAI9112989.1"/>
    </source>
</evidence>
<evidence type="ECO:0000256" key="3">
    <source>
        <dbReference type="ARBA" id="ARBA00022577"/>
    </source>
</evidence>
<name>A0AAV1DYE4_OLDCO</name>
<keyword evidence="9" id="KW-0965">Cell junction</keyword>
<evidence type="ECO:0000313" key="18">
    <source>
        <dbReference type="Proteomes" id="UP001161247"/>
    </source>
</evidence>
<evidence type="ECO:0000256" key="11">
    <source>
        <dbReference type="ARBA" id="ARBA00023035"/>
    </source>
</evidence>
<evidence type="ECO:0000259" key="16">
    <source>
        <dbReference type="PROSITE" id="PS51473"/>
    </source>
</evidence>
<evidence type="ECO:0000256" key="15">
    <source>
        <dbReference type="SAM" id="SignalP"/>
    </source>
</evidence>
<keyword evidence="7" id="KW-0677">Repeat</keyword>
<reference evidence="17" key="1">
    <citation type="submission" date="2023-03" db="EMBL/GenBank/DDBJ databases">
        <authorList>
            <person name="Julca I."/>
        </authorList>
    </citation>
    <scope>NUCLEOTIDE SEQUENCE</scope>
</reference>
<keyword evidence="10" id="KW-0044">Antibiotic</keyword>
<dbReference type="PANTHER" id="PTHR32080">
    <property type="entry name" value="ANTIFUNGAL PROTEIN GINKBILOBIN-2-LIKE"/>
    <property type="match status" value="1"/>
</dbReference>
<dbReference type="GO" id="GO:0050832">
    <property type="term" value="P:defense response to fungus"/>
    <property type="evidence" value="ECO:0007669"/>
    <property type="project" value="UniProtKB-KW"/>
</dbReference>
<keyword evidence="8" id="KW-0611">Plant defense</keyword>
<evidence type="ECO:0000256" key="6">
    <source>
        <dbReference type="ARBA" id="ARBA00022734"/>
    </source>
</evidence>
<evidence type="ECO:0000256" key="7">
    <source>
        <dbReference type="ARBA" id="ARBA00022737"/>
    </source>
</evidence>
<evidence type="ECO:0000256" key="4">
    <source>
        <dbReference type="ARBA" id="ARBA00022581"/>
    </source>
</evidence>
<dbReference type="Gene3D" id="3.30.430.20">
    <property type="entry name" value="Gnk2 domain, C-X8-C-X2-C motif"/>
    <property type="match status" value="1"/>
</dbReference>
<dbReference type="EMBL" id="OX459124">
    <property type="protein sequence ID" value="CAI9112989.1"/>
    <property type="molecule type" value="Genomic_DNA"/>
</dbReference>
<keyword evidence="4" id="KW-0945">Host-virus interaction</keyword>
<accession>A0AAV1DYE4</accession>
<dbReference type="AlphaFoldDB" id="A0AAV1DYE4"/>
<evidence type="ECO:0000256" key="1">
    <source>
        <dbReference type="ARBA" id="ARBA00004251"/>
    </source>
</evidence>
<evidence type="ECO:0000256" key="2">
    <source>
        <dbReference type="ARBA" id="ARBA00022529"/>
    </source>
</evidence>
<feature type="signal peptide" evidence="15">
    <location>
        <begin position="1"/>
        <end position="20"/>
    </location>
</feature>
<keyword evidence="6" id="KW-0430">Lectin</keyword>
<dbReference type="PANTHER" id="PTHR32080:SF54">
    <property type="entry name" value="GNK2-HOMOLOGOUS DOMAIN-CONTAINING PROTEIN"/>
    <property type="match status" value="1"/>
</dbReference>
<feature type="domain" description="Gnk2-homologous" evidence="16">
    <location>
        <begin position="24"/>
        <end position="130"/>
    </location>
</feature>
<dbReference type="GO" id="GO:0009506">
    <property type="term" value="C:plasmodesma"/>
    <property type="evidence" value="ECO:0007669"/>
    <property type="project" value="UniProtKB-SubCell"/>
</dbReference>
<dbReference type="GO" id="GO:0005537">
    <property type="term" value="F:D-mannose binding"/>
    <property type="evidence" value="ECO:0007669"/>
    <property type="project" value="UniProtKB-KW"/>
</dbReference>
<keyword evidence="12" id="KW-1015">Disulfide bond</keyword>
<gene>
    <name evidence="17" type="ORF">OLC1_LOCUS20081</name>
</gene>
<keyword evidence="2" id="KW-0929">Antimicrobial</keyword>
<feature type="chain" id="PRO_5043561439" evidence="15">
    <location>
        <begin position="21"/>
        <end position="130"/>
    </location>
</feature>
<comment type="similarity">
    <text evidence="14">Belongs to the cysteine-rich repeat secretory protein family. Plasmodesmata-located proteins (PDLD) subfamily.</text>
</comment>
<evidence type="ECO:0000256" key="9">
    <source>
        <dbReference type="ARBA" id="ARBA00022949"/>
    </source>
</evidence>
<evidence type="ECO:0000256" key="8">
    <source>
        <dbReference type="ARBA" id="ARBA00022821"/>
    </source>
</evidence>
<evidence type="ECO:0000256" key="14">
    <source>
        <dbReference type="ARBA" id="ARBA00038393"/>
    </source>
</evidence>
<protein>
    <submittedName>
        <fullName evidence="17">OLC1v1013505C1</fullName>
    </submittedName>
</protein>
<keyword evidence="3" id="KW-0295">Fungicide</keyword>
<evidence type="ECO:0000256" key="10">
    <source>
        <dbReference type="ARBA" id="ARBA00023022"/>
    </source>
</evidence>
<dbReference type="Proteomes" id="UP001161247">
    <property type="component" value="Chromosome 7"/>
</dbReference>
<sequence>MKHHLQVATLIVLLFLGVKSDPNTGITTEDCDPNTISKRDPYSYAVIQALNEVLSATPYATGFDYTTSVTSDGSNYDFAAFSHGTCETNLTQVDCATCIRAAYDDVSALCNGHVAGTIGMVDCSIYFGPV</sequence>
<dbReference type="GO" id="GO:0042742">
    <property type="term" value="P:defense response to bacterium"/>
    <property type="evidence" value="ECO:0007669"/>
    <property type="project" value="UniProtKB-KW"/>
</dbReference>
<dbReference type="Pfam" id="PF01657">
    <property type="entry name" value="Stress-antifung"/>
    <property type="match status" value="1"/>
</dbReference>
<dbReference type="GO" id="GO:0031640">
    <property type="term" value="P:killing of cells of another organism"/>
    <property type="evidence" value="ECO:0007669"/>
    <property type="project" value="UniProtKB-KW"/>
</dbReference>
<proteinExistence type="inferred from homology"/>
<keyword evidence="5 15" id="KW-0732">Signal</keyword>
<dbReference type="PROSITE" id="PS51473">
    <property type="entry name" value="GNK2"/>
    <property type="match status" value="1"/>
</dbReference>
<dbReference type="GO" id="GO:0005886">
    <property type="term" value="C:plasma membrane"/>
    <property type="evidence" value="ECO:0007669"/>
    <property type="project" value="UniProtKB-SubCell"/>
</dbReference>
<dbReference type="InterPro" id="IPR038408">
    <property type="entry name" value="GNK2_sf"/>
</dbReference>
<evidence type="ECO:0000256" key="13">
    <source>
        <dbReference type="ARBA" id="ARBA00024184"/>
    </source>
</evidence>
<dbReference type="InterPro" id="IPR051378">
    <property type="entry name" value="Cell2Cell_Antifungal"/>
</dbReference>
<evidence type="ECO:0000256" key="12">
    <source>
        <dbReference type="ARBA" id="ARBA00023157"/>
    </source>
</evidence>